<protein>
    <submittedName>
        <fullName evidence="1">Uncharacterized protein</fullName>
    </submittedName>
</protein>
<sequence length="30" mass="3162">MTAPPTTTAPTVSSRTESALRMLVLILSES</sequence>
<dbReference type="Proteomes" id="UP000253495">
    <property type="component" value="Unassembled WGS sequence"/>
</dbReference>
<proteinExistence type="predicted"/>
<name>A0A368VHK1_9ACTN</name>
<organism evidence="1 2">
    <name type="scientific">Halopolyspora algeriensis</name>
    <dbReference type="NCBI Taxonomy" id="1500506"/>
    <lineage>
        <taxon>Bacteria</taxon>
        <taxon>Bacillati</taxon>
        <taxon>Actinomycetota</taxon>
        <taxon>Actinomycetes</taxon>
        <taxon>Actinomycetes incertae sedis</taxon>
        <taxon>Halopolyspora</taxon>
    </lineage>
</organism>
<keyword evidence="2" id="KW-1185">Reference proteome</keyword>
<dbReference type="AlphaFoldDB" id="A0A368VHK1"/>
<comment type="caution">
    <text evidence="1">The sequence shown here is derived from an EMBL/GenBank/DDBJ whole genome shotgun (WGS) entry which is preliminary data.</text>
</comment>
<dbReference type="EMBL" id="QPJC01000018">
    <property type="protein sequence ID" value="RCW39134.1"/>
    <property type="molecule type" value="Genomic_DNA"/>
</dbReference>
<gene>
    <name evidence="1" type="ORF">DFQ14_11826</name>
</gene>
<accession>A0A368VHK1</accession>
<evidence type="ECO:0000313" key="2">
    <source>
        <dbReference type="Proteomes" id="UP000253495"/>
    </source>
</evidence>
<reference evidence="1 2" key="1">
    <citation type="submission" date="2018-07" db="EMBL/GenBank/DDBJ databases">
        <title>Genomic Encyclopedia of Type Strains, Phase III (KMG-III): the genomes of soil and plant-associated and newly described type strains.</title>
        <authorList>
            <person name="Whitman W."/>
        </authorList>
    </citation>
    <scope>NUCLEOTIDE SEQUENCE [LARGE SCALE GENOMIC DNA]</scope>
    <source>
        <strain evidence="1 2">CECT 8575</strain>
    </source>
</reference>
<evidence type="ECO:0000313" key="1">
    <source>
        <dbReference type="EMBL" id="RCW39134.1"/>
    </source>
</evidence>